<evidence type="ECO:0000313" key="3">
    <source>
        <dbReference type="EMBL" id="KAK0443037.1"/>
    </source>
</evidence>
<accession>A0AA39JIZ4</accession>
<protein>
    <submittedName>
        <fullName evidence="3">Uncharacterized protein</fullName>
    </submittedName>
</protein>
<keyword evidence="4" id="KW-1185">Reference proteome</keyword>
<reference evidence="3" key="1">
    <citation type="submission" date="2023-06" db="EMBL/GenBank/DDBJ databases">
        <authorList>
            <consortium name="Lawrence Berkeley National Laboratory"/>
            <person name="Ahrendt S."/>
            <person name="Sahu N."/>
            <person name="Indic B."/>
            <person name="Wong-Bajracharya J."/>
            <person name="Merenyi Z."/>
            <person name="Ke H.-M."/>
            <person name="Monk M."/>
            <person name="Kocsube S."/>
            <person name="Drula E."/>
            <person name="Lipzen A."/>
            <person name="Balint B."/>
            <person name="Henrissat B."/>
            <person name="Andreopoulos B."/>
            <person name="Martin F.M."/>
            <person name="Harder C.B."/>
            <person name="Rigling D."/>
            <person name="Ford K.L."/>
            <person name="Foster G.D."/>
            <person name="Pangilinan J."/>
            <person name="Papanicolaou A."/>
            <person name="Barry K."/>
            <person name="LaButti K."/>
            <person name="Viragh M."/>
            <person name="Koriabine M."/>
            <person name="Yan M."/>
            <person name="Riley R."/>
            <person name="Champramary S."/>
            <person name="Plett K.L."/>
            <person name="Tsai I.J."/>
            <person name="Slot J."/>
            <person name="Sipos G."/>
            <person name="Plett J."/>
            <person name="Nagy L.G."/>
            <person name="Grigoriev I.V."/>
        </authorList>
    </citation>
    <scope>NUCLEOTIDE SEQUENCE</scope>
    <source>
        <strain evidence="3">CCBAS 213</strain>
    </source>
</reference>
<dbReference type="Proteomes" id="UP001175211">
    <property type="component" value="Unassembled WGS sequence"/>
</dbReference>
<sequence>MDWLYLLLLPSATGNTCTSPTAMPGPRRRPRGQKIISSGGEWRRFPLVGCPVLEPQISELTIARSISRSQSHRPLSPGFLHQQPHDMPMHTARDIIGLREFSQQSSVEEERRVGMGGREIAACLSDVETMVRIPLSTSCCCNPRVFLWYPCSPV</sequence>
<gene>
    <name evidence="3" type="ORF">EV420DRAFT_1068824</name>
</gene>
<feature type="signal peptide" evidence="2">
    <location>
        <begin position="1"/>
        <end position="18"/>
    </location>
</feature>
<comment type="caution">
    <text evidence="3">The sequence shown here is derived from an EMBL/GenBank/DDBJ whole genome shotgun (WGS) entry which is preliminary data.</text>
</comment>
<dbReference type="GeneID" id="85349172"/>
<evidence type="ECO:0000256" key="1">
    <source>
        <dbReference type="SAM" id="MobiDB-lite"/>
    </source>
</evidence>
<dbReference type="AlphaFoldDB" id="A0AA39JIZ4"/>
<feature type="region of interest" description="Disordered" evidence="1">
    <location>
        <begin position="16"/>
        <end position="36"/>
    </location>
</feature>
<evidence type="ECO:0000256" key="2">
    <source>
        <dbReference type="SAM" id="SignalP"/>
    </source>
</evidence>
<organism evidence="3 4">
    <name type="scientific">Armillaria tabescens</name>
    <name type="common">Ringless honey mushroom</name>
    <name type="synonym">Agaricus tabescens</name>
    <dbReference type="NCBI Taxonomy" id="1929756"/>
    <lineage>
        <taxon>Eukaryota</taxon>
        <taxon>Fungi</taxon>
        <taxon>Dikarya</taxon>
        <taxon>Basidiomycota</taxon>
        <taxon>Agaricomycotina</taxon>
        <taxon>Agaricomycetes</taxon>
        <taxon>Agaricomycetidae</taxon>
        <taxon>Agaricales</taxon>
        <taxon>Marasmiineae</taxon>
        <taxon>Physalacriaceae</taxon>
        <taxon>Desarmillaria</taxon>
    </lineage>
</organism>
<dbReference type="RefSeq" id="XP_060324531.1">
    <property type="nucleotide sequence ID" value="XM_060465624.1"/>
</dbReference>
<dbReference type="EMBL" id="JAUEPS010000061">
    <property type="protein sequence ID" value="KAK0443037.1"/>
    <property type="molecule type" value="Genomic_DNA"/>
</dbReference>
<keyword evidence="2" id="KW-0732">Signal</keyword>
<name>A0AA39JIZ4_ARMTA</name>
<evidence type="ECO:0000313" key="4">
    <source>
        <dbReference type="Proteomes" id="UP001175211"/>
    </source>
</evidence>
<proteinExistence type="predicted"/>
<feature type="chain" id="PRO_5041405079" evidence="2">
    <location>
        <begin position="19"/>
        <end position="154"/>
    </location>
</feature>